<gene>
    <name evidence="1" type="ORF">METZ01_LOCUS191077</name>
</gene>
<proteinExistence type="predicted"/>
<protein>
    <submittedName>
        <fullName evidence="1">Uncharacterized protein</fullName>
    </submittedName>
</protein>
<feature type="non-terminal residue" evidence="1">
    <location>
        <position position="34"/>
    </location>
</feature>
<sequence length="34" mass="3741">GSLGNLFRRLFIGAIHSPGYTDFPAPKARIRGRV</sequence>
<evidence type="ECO:0000313" key="1">
    <source>
        <dbReference type="EMBL" id="SVB38223.1"/>
    </source>
</evidence>
<organism evidence="1">
    <name type="scientific">marine metagenome</name>
    <dbReference type="NCBI Taxonomy" id="408172"/>
    <lineage>
        <taxon>unclassified sequences</taxon>
        <taxon>metagenomes</taxon>
        <taxon>ecological metagenomes</taxon>
    </lineage>
</organism>
<dbReference type="AlphaFoldDB" id="A0A382DKR3"/>
<accession>A0A382DKR3</accession>
<feature type="non-terminal residue" evidence="1">
    <location>
        <position position="1"/>
    </location>
</feature>
<dbReference type="EMBL" id="UINC01039560">
    <property type="protein sequence ID" value="SVB38223.1"/>
    <property type="molecule type" value="Genomic_DNA"/>
</dbReference>
<reference evidence="1" key="1">
    <citation type="submission" date="2018-05" db="EMBL/GenBank/DDBJ databases">
        <authorList>
            <person name="Lanie J.A."/>
            <person name="Ng W.-L."/>
            <person name="Kazmierczak K.M."/>
            <person name="Andrzejewski T.M."/>
            <person name="Davidsen T.M."/>
            <person name="Wayne K.J."/>
            <person name="Tettelin H."/>
            <person name="Glass J.I."/>
            <person name="Rusch D."/>
            <person name="Podicherti R."/>
            <person name="Tsui H.-C.T."/>
            <person name="Winkler M.E."/>
        </authorList>
    </citation>
    <scope>NUCLEOTIDE SEQUENCE</scope>
</reference>
<name>A0A382DKR3_9ZZZZ</name>